<dbReference type="STRING" id="346185.AAY42_09465"/>
<dbReference type="OrthoDB" id="9810372at2"/>
<protein>
    <submittedName>
        <fullName evidence="2">Glucokinase</fullName>
    </submittedName>
</protein>
<dbReference type="InterPro" id="IPR000600">
    <property type="entry name" value="ROK"/>
</dbReference>
<dbReference type="Pfam" id="PF00480">
    <property type="entry name" value="ROK"/>
    <property type="match status" value="1"/>
</dbReference>
<proteinExistence type="inferred from homology"/>
<evidence type="ECO:0000313" key="3">
    <source>
        <dbReference type="Proteomes" id="UP000050827"/>
    </source>
</evidence>
<keyword evidence="3" id="KW-1185">Reference proteome</keyword>
<evidence type="ECO:0000313" key="2">
    <source>
        <dbReference type="EMBL" id="KQC30078.1"/>
    </source>
</evidence>
<sequence length="328" mass="35506">MELVLGIDIGGTKTKIGLVDKSGKCHIKAVFRTREFPNLEDYLDKVKGVSNELIQSIDEKTTILGCGIGAPNASSKNGTIENASNLVWKGSVPILEKLRERMDMPMRIMNDASAAALGEMLFGGAQNLTDFIVITLGTGFGAGIVANGRLIDGYDGFAGELGHVDMTIGDGRLTGLGIRGGLEAYVSATGLKRTIMYMLSKYLVDSRFRNIAYNDLHGEDITKAAEEGDIIALKAFDYTAKIMAQALANFTAFTQPEAFILMGGLTNSGKWIKEPLESYFNEFLLDVYKGKVKLLESGMHGKTAAICGAAALIWEIQETQSKPKMDRI</sequence>
<dbReference type="SUPFAM" id="SSF53067">
    <property type="entry name" value="Actin-like ATPase domain"/>
    <property type="match status" value="1"/>
</dbReference>
<reference evidence="2 3" key="1">
    <citation type="submission" date="2015-04" db="EMBL/GenBank/DDBJ databases">
        <title>Complete genome of flavobacterium.</title>
        <authorList>
            <person name="Kwon Y.M."/>
            <person name="Kim S.-J."/>
        </authorList>
    </citation>
    <scope>NUCLEOTIDE SEQUENCE [LARGE SCALE GENOMIC DNA]</scope>
    <source>
        <strain evidence="2 3">DK169</strain>
    </source>
</reference>
<dbReference type="GO" id="GO:0016301">
    <property type="term" value="F:kinase activity"/>
    <property type="evidence" value="ECO:0007669"/>
    <property type="project" value="UniProtKB-KW"/>
</dbReference>
<accession>A0A0Q1DM74</accession>
<dbReference type="EMBL" id="LCTZ01000002">
    <property type="protein sequence ID" value="KQC30078.1"/>
    <property type="molecule type" value="Genomic_DNA"/>
</dbReference>
<keyword evidence="2" id="KW-0808">Transferase</keyword>
<dbReference type="PROSITE" id="PS01125">
    <property type="entry name" value="ROK"/>
    <property type="match status" value="1"/>
</dbReference>
<dbReference type="PANTHER" id="PTHR18964">
    <property type="entry name" value="ROK (REPRESSOR, ORF, KINASE) FAMILY"/>
    <property type="match status" value="1"/>
</dbReference>
<comment type="caution">
    <text evidence="2">The sequence shown here is derived from an EMBL/GenBank/DDBJ whole genome shotgun (WGS) entry which is preliminary data.</text>
</comment>
<dbReference type="PATRIC" id="fig|1547436.3.peg.1948"/>
<dbReference type="Gene3D" id="3.30.420.40">
    <property type="match status" value="2"/>
</dbReference>
<organism evidence="2 3">
    <name type="scientific">Flagellimonas eckloniae</name>
    <dbReference type="NCBI Taxonomy" id="346185"/>
    <lineage>
        <taxon>Bacteria</taxon>
        <taxon>Pseudomonadati</taxon>
        <taxon>Bacteroidota</taxon>
        <taxon>Flavobacteriia</taxon>
        <taxon>Flavobacteriales</taxon>
        <taxon>Flavobacteriaceae</taxon>
        <taxon>Flagellimonas</taxon>
    </lineage>
</organism>
<keyword evidence="2" id="KW-0418">Kinase</keyword>
<dbReference type="Proteomes" id="UP000050827">
    <property type="component" value="Unassembled WGS sequence"/>
</dbReference>
<dbReference type="PANTHER" id="PTHR18964:SF149">
    <property type="entry name" value="BIFUNCTIONAL UDP-N-ACETYLGLUCOSAMINE 2-EPIMERASE_N-ACETYLMANNOSAMINE KINASE"/>
    <property type="match status" value="1"/>
</dbReference>
<dbReference type="RefSeq" id="WP_055394538.1">
    <property type="nucleotide sequence ID" value="NZ_LCTZ01000002.1"/>
</dbReference>
<dbReference type="InterPro" id="IPR043129">
    <property type="entry name" value="ATPase_NBD"/>
</dbReference>
<evidence type="ECO:0000256" key="1">
    <source>
        <dbReference type="ARBA" id="ARBA00006479"/>
    </source>
</evidence>
<name>A0A0Q1DM74_9FLAO</name>
<gene>
    <name evidence="2" type="ORF">AAY42_09465</name>
</gene>
<dbReference type="InterPro" id="IPR049874">
    <property type="entry name" value="ROK_cs"/>
</dbReference>
<comment type="similarity">
    <text evidence="1">Belongs to the ROK (NagC/XylR) family.</text>
</comment>
<dbReference type="AlphaFoldDB" id="A0A0Q1DM74"/>